<dbReference type="Proteomes" id="UP000055048">
    <property type="component" value="Unassembled WGS sequence"/>
</dbReference>
<gene>
    <name evidence="1" type="ORF">T05_11270</name>
</gene>
<proteinExistence type="predicted"/>
<sequence length="175" mass="19672">MDQHFLDMMEMNKLHLHITIGEVFDQLVRQRVLCLLSSKCEKRSAPNCNRSTGRLTVLVGLSNNDSISEVWLSCQEEFETFKTQLSVLYQVGKILFHVQRFNKLTRMCSVDLTDLVPRLSAPFNLLQAGALHNDHGDTLDVHPSRLLFTVSSEIGLAKCASGVLLHFTSAVSLDQ</sequence>
<dbReference type="OrthoDB" id="10360872at2759"/>
<name>A0A0V0U0H3_9BILA</name>
<dbReference type="AlphaFoldDB" id="A0A0V0U0H3"/>
<organism evidence="1 2">
    <name type="scientific">Trichinella murrelli</name>
    <dbReference type="NCBI Taxonomy" id="144512"/>
    <lineage>
        <taxon>Eukaryota</taxon>
        <taxon>Metazoa</taxon>
        <taxon>Ecdysozoa</taxon>
        <taxon>Nematoda</taxon>
        <taxon>Enoplea</taxon>
        <taxon>Dorylaimia</taxon>
        <taxon>Trichinellida</taxon>
        <taxon>Trichinellidae</taxon>
        <taxon>Trichinella</taxon>
    </lineage>
</organism>
<comment type="caution">
    <text evidence="1">The sequence shown here is derived from an EMBL/GenBank/DDBJ whole genome shotgun (WGS) entry which is preliminary data.</text>
</comment>
<evidence type="ECO:0000313" key="2">
    <source>
        <dbReference type="Proteomes" id="UP000055048"/>
    </source>
</evidence>
<reference evidence="1 2" key="1">
    <citation type="submission" date="2015-01" db="EMBL/GenBank/DDBJ databases">
        <title>Evolution of Trichinella species and genotypes.</title>
        <authorList>
            <person name="Korhonen P.K."/>
            <person name="Edoardo P."/>
            <person name="Giuseppe L.R."/>
            <person name="Gasser R.B."/>
        </authorList>
    </citation>
    <scope>NUCLEOTIDE SEQUENCE [LARGE SCALE GENOMIC DNA]</scope>
    <source>
        <strain evidence="1">ISS417</strain>
    </source>
</reference>
<dbReference type="EMBL" id="JYDJ01000091">
    <property type="protein sequence ID" value="KRX44656.1"/>
    <property type="molecule type" value="Genomic_DNA"/>
</dbReference>
<accession>A0A0V0U0H3</accession>
<keyword evidence="2" id="KW-1185">Reference proteome</keyword>
<protein>
    <submittedName>
        <fullName evidence="1">Uncharacterized protein</fullName>
    </submittedName>
</protein>
<evidence type="ECO:0000313" key="1">
    <source>
        <dbReference type="EMBL" id="KRX44656.1"/>
    </source>
</evidence>